<reference evidence="1 2" key="1">
    <citation type="journal article" date="2017" name="G3 (Bethesda)">
        <title>The Physical Genome Mapping of Anopheles albimanus Corrected Scaffold Misassemblies and Identified Interarm Rearrangements in Genus Anopheles.</title>
        <authorList>
            <person name="Artemov G.N."/>
            <person name="Peery A.N."/>
            <person name="Jiang X."/>
            <person name="Tu Z."/>
            <person name="Stegniy V.N."/>
            <person name="Sharakhova M.V."/>
            <person name="Sharakhov I.V."/>
        </authorList>
    </citation>
    <scope>NUCLEOTIDE SEQUENCE [LARGE SCALE GENOMIC DNA]</scope>
    <source>
        <strain evidence="1 2">ALBI9_A</strain>
    </source>
</reference>
<evidence type="ECO:0000313" key="1">
    <source>
        <dbReference type="EnsemblMetazoa" id="AALB002954-PA"/>
    </source>
</evidence>
<dbReference type="SUPFAM" id="SSF57567">
    <property type="entry name" value="Serine protease inhibitors"/>
    <property type="match status" value="1"/>
</dbReference>
<dbReference type="Gene3D" id="2.10.25.10">
    <property type="entry name" value="Laminin"/>
    <property type="match status" value="1"/>
</dbReference>
<protein>
    <submittedName>
        <fullName evidence="1">TIL domain-containing protein</fullName>
    </submittedName>
</protein>
<name>A0A182F8Y0_ANOAL</name>
<keyword evidence="2" id="KW-1185">Reference proteome</keyword>
<sequence length="107" mass="12021">MYKEIVFAVLLNFCILNAIVAQDEEKTIGPIDYCLTTDPTIKIRPPVCPLNEVFSCCGPCVEKICKTMFIEPKCLLPCTKGCFCRPGYIRRTPGGRCIPTSMCFIKF</sequence>
<dbReference type="Pfam" id="PF01826">
    <property type="entry name" value="TIL"/>
    <property type="match status" value="1"/>
</dbReference>
<evidence type="ECO:0000313" key="2">
    <source>
        <dbReference type="Proteomes" id="UP000069272"/>
    </source>
</evidence>
<organism evidence="1 2">
    <name type="scientific">Anopheles albimanus</name>
    <name type="common">New world malaria mosquito</name>
    <dbReference type="NCBI Taxonomy" id="7167"/>
    <lineage>
        <taxon>Eukaryota</taxon>
        <taxon>Metazoa</taxon>
        <taxon>Ecdysozoa</taxon>
        <taxon>Arthropoda</taxon>
        <taxon>Hexapoda</taxon>
        <taxon>Insecta</taxon>
        <taxon>Pterygota</taxon>
        <taxon>Neoptera</taxon>
        <taxon>Endopterygota</taxon>
        <taxon>Diptera</taxon>
        <taxon>Nematocera</taxon>
        <taxon>Culicoidea</taxon>
        <taxon>Culicidae</taxon>
        <taxon>Anophelinae</taxon>
        <taxon>Anopheles</taxon>
    </lineage>
</organism>
<dbReference type="Proteomes" id="UP000069272">
    <property type="component" value="Chromosome 2R"/>
</dbReference>
<dbReference type="AlphaFoldDB" id="A0A182F8Y0"/>
<proteinExistence type="predicted"/>
<reference evidence="1" key="2">
    <citation type="submission" date="2022-08" db="UniProtKB">
        <authorList>
            <consortium name="EnsemblMetazoa"/>
        </authorList>
    </citation>
    <scope>IDENTIFICATION</scope>
    <source>
        <strain evidence="1">STECLA/ALBI9_A</strain>
    </source>
</reference>
<dbReference type="EnsemblMetazoa" id="AALB002954-RA">
    <property type="protein sequence ID" value="AALB002954-PA"/>
    <property type="gene ID" value="AALB002954"/>
</dbReference>
<dbReference type="VEuPathDB" id="VectorBase:AALB002954"/>
<dbReference type="CDD" id="cd19941">
    <property type="entry name" value="TIL"/>
    <property type="match status" value="1"/>
</dbReference>
<dbReference type="InterPro" id="IPR002919">
    <property type="entry name" value="TIL_dom"/>
</dbReference>
<accession>A0A182F8Y0</accession>
<dbReference type="InterPro" id="IPR036084">
    <property type="entry name" value="Ser_inhib-like_sf"/>
</dbReference>